<dbReference type="EMBL" id="CM004396">
    <property type="protein sequence ID" value="OAY39398.1"/>
    <property type="molecule type" value="Genomic_DNA"/>
</dbReference>
<evidence type="ECO:0000313" key="1">
    <source>
        <dbReference type="EMBL" id="OAY39398.1"/>
    </source>
</evidence>
<reference evidence="1" key="1">
    <citation type="submission" date="2016-02" db="EMBL/GenBank/DDBJ databases">
        <title>WGS assembly of Manihot esculenta.</title>
        <authorList>
            <person name="Bredeson J.V."/>
            <person name="Prochnik S.E."/>
            <person name="Lyons J.B."/>
            <person name="Schmutz J."/>
            <person name="Grimwood J."/>
            <person name="Vrebalov J."/>
            <person name="Bart R.S."/>
            <person name="Amuge T."/>
            <person name="Ferguson M.E."/>
            <person name="Green R."/>
            <person name="Putnam N."/>
            <person name="Stites J."/>
            <person name="Rounsley S."/>
            <person name="Rokhsar D.S."/>
        </authorList>
    </citation>
    <scope>NUCLEOTIDE SEQUENCE [LARGE SCALE GENOMIC DNA]</scope>
    <source>
        <tissue evidence="1">Leaf</tissue>
    </source>
</reference>
<protein>
    <submittedName>
        <fullName evidence="1">Uncharacterized protein</fullName>
    </submittedName>
</protein>
<organism evidence="1">
    <name type="scientific">Manihot esculenta</name>
    <name type="common">Cassava</name>
    <name type="synonym">Jatropha manihot</name>
    <dbReference type="NCBI Taxonomy" id="3983"/>
    <lineage>
        <taxon>Eukaryota</taxon>
        <taxon>Viridiplantae</taxon>
        <taxon>Streptophyta</taxon>
        <taxon>Embryophyta</taxon>
        <taxon>Tracheophyta</taxon>
        <taxon>Spermatophyta</taxon>
        <taxon>Magnoliopsida</taxon>
        <taxon>eudicotyledons</taxon>
        <taxon>Gunneridae</taxon>
        <taxon>Pentapetalae</taxon>
        <taxon>rosids</taxon>
        <taxon>fabids</taxon>
        <taxon>Malpighiales</taxon>
        <taxon>Euphorbiaceae</taxon>
        <taxon>Crotonoideae</taxon>
        <taxon>Manihoteae</taxon>
        <taxon>Manihot</taxon>
    </lineage>
</organism>
<sequence length="49" mass="5753">MEIQGFQRIQALNCPRQISYKCVRQIKMLQTEQLTYGFMQLCEATAVQI</sequence>
<gene>
    <name evidence="1" type="ORF">MANES_10G091800</name>
</gene>
<proteinExistence type="predicted"/>
<name>A0A2C9V605_MANES</name>
<dbReference type="AlphaFoldDB" id="A0A2C9V605"/>
<accession>A0A2C9V605</accession>